<protein>
    <recommendedName>
        <fullName evidence="5">Antirestriction protein ArdC</fullName>
    </recommendedName>
</protein>
<dbReference type="EMBL" id="CP015518">
    <property type="protein sequence ID" value="APG26373.1"/>
    <property type="molecule type" value="Genomic_DNA"/>
</dbReference>
<evidence type="ECO:0000313" key="4">
    <source>
        <dbReference type="Proteomes" id="UP000182264"/>
    </source>
</evidence>
<evidence type="ECO:0000313" key="3">
    <source>
        <dbReference type="EMBL" id="APG26373.1"/>
    </source>
</evidence>
<accession>A0A1L3GK97</accession>
<name>A0A1L3GK97_SYNAC</name>
<dbReference type="Pfam" id="PF18818">
    <property type="entry name" value="MPTase-PolyVal"/>
    <property type="match status" value="1"/>
</dbReference>
<feature type="domain" description="Polyvalent protein metallopeptidase" evidence="2">
    <location>
        <begin position="130"/>
        <end position="259"/>
    </location>
</feature>
<dbReference type="STRING" id="29542.A6070_07820"/>
<dbReference type="KEGG" id="pace:A6070_07820"/>
<evidence type="ECO:0008006" key="5">
    <source>
        <dbReference type="Google" id="ProtNLM"/>
    </source>
</evidence>
<sequence length="280" mass="31826">MELLEQGEIPWRKPWKSSSGARNLISKRPYRGINQFLLNSNPYGSPYWLTFKQAQEKGGHVRKSEKATLVVFWKWIDLKETGGAENADLVSVSGKVPLLRYYKVFNLEQVEGIKPPPEEQVTNLFTPIQQAEQILNHMPHKPDIRYGGDRAYYSPLLDYIQLPPREAFLSPEEFYSTAFHELTHATGHSDRLTRKGITEAAYFGSHEYSREELVAEFGASMLCAQAGIEQQTITNSAAYIQGWLRVLKGDKRLAIVAAGQAQRAVDFILNKPINDQQQED</sequence>
<dbReference type="InterPro" id="IPR041459">
    <property type="entry name" value="MPTase-PolyVal"/>
</dbReference>
<dbReference type="GO" id="GO:0003697">
    <property type="term" value="F:single-stranded DNA binding"/>
    <property type="evidence" value="ECO:0007669"/>
    <property type="project" value="InterPro"/>
</dbReference>
<feature type="domain" description="N-terminal" evidence="1">
    <location>
        <begin position="2"/>
        <end position="105"/>
    </location>
</feature>
<gene>
    <name evidence="3" type="ORF">A7E75_13795</name>
</gene>
<dbReference type="AlphaFoldDB" id="A0A1L3GK97"/>
<dbReference type="Proteomes" id="UP000182264">
    <property type="component" value="Chromosome"/>
</dbReference>
<proteinExistence type="predicted"/>
<dbReference type="InterPro" id="IPR017113">
    <property type="entry name" value="Antirestriction_ArdC"/>
</dbReference>
<dbReference type="PIRSF" id="PIRSF037112">
    <property type="entry name" value="Antirestriction_ArdC"/>
    <property type="match status" value="1"/>
</dbReference>
<reference evidence="3 4" key="1">
    <citation type="journal article" date="2017" name="Genome Announc.">
        <title>Complete Genome Sequences of Two Acetylene-Fermenting Pelobacter acetylenicus Strains.</title>
        <authorList>
            <person name="Sutton J.M."/>
            <person name="Baesman S.M."/>
            <person name="Fierst J.L."/>
            <person name="Poret-Peterson A.T."/>
            <person name="Oremland R.S."/>
            <person name="Dunlap D.S."/>
            <person name="Akob D.M."/>
        </authorList>
    </citation>
    <scope>NUCLEOTIDE SEQUENCE [LARGE SCALE GENOMIC DNA]</scope>
    <source>
        <strain evidence="3 4">DSM 3247</strain>
    </source>
</reference>
<dbReference type="InterPro" id="IPR013610">
    <property type="entry name" value="ArdC_N"/>
</dbReference>
<keyword evidence="4" id="KW-1185">Reference proteome</keyword>
<evidence type="ECO:0000259" key="2">
    <source>
        <dbReference type="Pfam" id="PF18818"/>
    </source>
</evidence>
<dbReference type="Pfam" id="PF08401">
    <property type="entry name" value="ArdcN"/>
    <property type="match status" value="1"/>
</dbReference>
<evidence type="ECO:0000259" key="1">
    <source>
        <dbReference type="Pfam" id="PF08401"/>
    </source>
</evidence>
<organism evidence="3 4">
    <name type="scientific">Syntrophotalea acetylenica</name>
    <name type="common">Pelobacter acetylenicus</name>
    <dbReference type="NCBI Taxonomy" id="29542"/>
    <lineage>
        <taxon>Bacteria</taxon>
        <taxon>Pseudomonadati</taxon>
        <taxon>Thermodesulfobacteriota</taxon>
        <taxon>Desulfuromonadia</taxon>
        <taxon>Desulfuromonadales</taxon>
        <taxon>Syntrophotaleaceae</taxon>
        <taxon>Syntrophotalea</taxon>
    </lineage>
</organism>